<dbReference type="AlphaFoldDB" id="A0AAV4R667"/>
<feature type="compositionally biased region" description="Basic residues" evidence="1">
    <location>
        <begin position="26"/>
        <end position="35"/>
    </location>
</feature>
<dbReference type="EMBL" id="BPLQ01005712">
    <property type="protein sequence ID" value="GIY16516.1"/>
    <property type="molecule type" value="Genomic_DNA"/>
</dbReference>
<sequence>MFISYERKTKKNHFSAKSRFGESCRRKNQGRRLPLKRSVGAGAGTREGDGVGRRMDDFSNRPIKAAERFRALTTALCASASRRKRWLFRSN</sequence>
<feature type="region of interest" description="Disordered" evidence="1">
    <location>
        <begin position="1"/>
        <end position="57"/>
    </location>
</feature>
<reference evidence="2 3" key="1">
    <citation type="submission" date="2021-06" db="EMBL/GenBank/DDBJ databases">
        <title>Caerostris darwini draft genome.</title>
        <authorList>
            <person name="Kono N."/>
            <person name="Arakawa K."/>
        </authorList>
    </citation>
    <scope>NUCLEOTIDE SEQUENCE [LARGE SCALE GENOMIC DNA]</scope>
</reference>
<keyword evidence="3" id="KW-1185">Reference proteome</keyword>
<organism evidence="2 3">
    <name type="scientific">Caerostris darwini</name>
    <dbReference type="NCBI Taxonomy" id="1538125"/>
    <lineage>
        <taxon>Eukaryota</taxon>
        <taxon>Metazoa</taxon>
        <taxon>Ecdysozoa</taxon>
        <taxon>Arthropoda</taxon>
        <taxon>Chelicerata</taxon>
        <taxon>Arachnida</taxon>
        <taxon>Araneae</taxon>
        <taxon>Araneomorphae</taxon>
        <taxon>Entelegynae</taxon>
        <taxon>Araneoidea</taxon>
        <taxon>Araneidae</taxon>
        <taxon>Caerostris</taxon>
    </lineage>
</organism>
<accession>A0AAV4R667</accession>
<protein>
    <submittedName>
        <fullName evidence="2">Uncharacterized protein</fullName>
    </submittedName>
</protein>
<comment type="caution">
    <text evidence="2">The sequence shown here is derived from an EMBL/GenBank/DDBJ whole genome shotgun (WGS) entry which is preliminary data.</text>
</comment>
<evidence type="ECO:0000313" key="3">
    <source>
        <dbReference type="Proteomes" id="UP001054837"/>
    </source>
</evidence>
<dbReference type="Proteomes" id="UP001054837">
    <property type="component" value="Unassembled WGS sequence"/>
</dbReference>
<evidence type="ECO:0000256" key="1">
    <source>
        <dbReference type="SAM" id="MobiDB-lite"/>
    </source>
</evidence>
<feature type="compositionally biased region" description="Basic and acidic residues" evidence="1">
    <location>
        <begin position="46"/>
        <end position="57"/>
    </location>
</feature>
<evidence type="ECO:0000313" key="2">
    <source>
        <dbReference type="EMBL" id="GIY16516.1"/>
    </source>
</evidence>
<name>A0AAV4R667_9ARAC</name>
<gene>
    <name evidence="2" type="ORF">CDAR_55281</name>
</gene>
<proteinExistence type="predicted"/>